<dbReference type="VEuPathDB" id="AmoebaDB:NfTy_006290"/>
<dbReference type="VEuPathDB" id="AmoebaDB:NF0016880"/>
<dbReference type="AlphaFoldDB" id="A0A6A5CER5"/>
<feature type="transmembrane region" description="Helical" evidence="2">
    <location>
        <begin position="169"/>
        <end position="192"/>
    </location>
</feature>
<dbReference type="Proteomes" id="UP000444721">
    <property type="component" value="Unassembled WGS sequence"/>
</dbReference>
<organism evidence="3 4">
    <name type="scientific">Naegleria fowleri</name>
    <name type="common">Brain eating amoeba</name>
    <dbReference type="NCBI Taxonomy" id="5763"/>
    <lineage>
        <taxon>Eukaryota</taxon>
        <taxon>Discoba</taxon>
        <taxon>Heterolobosea</taxon>
        <taxon>Tetramitia</taxon>
        <taxon>Eutetramitia</taxon>
        <taxon>Vahlkampfiidae</taxon>
        <taxon>Naegleria</taxon>
    </lineage>
</organism>
<evidence type="ECO:0000313" key="4">
    <source>
        <dbReference type="Proteomes" id="UP000444721"/>
    </source>
</evidence>
<dbReference type="RefSeq" id="XP_044568522.1">
    <property type="nucleotide sequence ID" value="XM_044711500.1"/>
</dbReference>
<dbReference type="EMBL" id="VFQX01000004">
    <property type="protein sequence ID" value="KAF0983809.1"/>
    <property type="molecule type" value="Genomic_DNA"/>
</dbReference>
<feature type="compositionally biased region" description="Basic and acidic residues" evidence="1">
    <location>
        <begin position="255"/>
        <end position="279"/>
    </location>
</feature>
<keyword evidence="2" id="KW-1133">Transmembrane helix</keyword>
<proteinExistence type="predicted"/>
<sequence length="287" mass="32131">MINSVQQTSSKEEKPTNKTTVKTNIPALVVHFIKPCLLVLSGMVCLLIFCGVFFSVLISLDKYEFQYNQEAQCLVMYPRIACSEEVNQGQTCMALVCLQQSNTVAVSNYKDCPPSQIKTVLKFPQNTKFYNLTSGTNTTCFVSNGGASNFVSYTVNNNEKLVWKILSGLSWGFLGILVAPLLIGTLILLTWINAPNLKQRVSALKKLKLKKKSVSKEQMKLTPEQKATGNCQPQCDPISLSHEGKLDFELQEQPIQKENETLDLENPKSEQDKTEHEVIEDTQQTNQ</sequence>
<keyword evidence="4" id="KW-1185">Reference proteome</keyword>
<protein>
    <submittedName>
        <fullName evidence="3">Uncharacterized protein</fullName>
    </submittedName>
</protein>
<evidence type="ECO:0000256" key="1">
    <source>
        <dbReference type="SAM" id="MobiDB-lite"/>
    </source>
</evidence>
<keyword evidence="2" id="KW-0472">Membrane</keyword>
<comment type="caution">
    <text evidence="3">The sequence shown here is derived from an EMBL/GenBank/DDBJ whole genome shotgun (WGS) entry which is preliminary data.</text>
</comment>
<dbReference type="OrthoDB" id="10502615at2759"/>
<name>A0A6A5CER5_NAEFO</name>
<accession>A0A6A5CER5</accession>
<gene>
    <name evidence="3" type="ORF">FDP41_007724</name>
</gene>
<dbReference type="GeneID" id="68114942"/>
<evidence type="ECO:0000256" key="2">
    <source>
        <dbReference type="SAM" id="Phobius"/>
    </source>
</evidence>
<evidence type="ECO:0000313" key="3">
    <source>
        <dbReference type="EMBL" id="KAF0983809.1"/>
    </source>
</evidence>
<feature type="region of interest" description="Disordered" evidence="1">
    <location>
        <begin position="215"/>
        <end position="287"/>
    </location>
</feature>
<dbReference type="VEuPathDB" id="AmoebaDB:FDP41_007724"/>
<feature type="transmembrane region" description="Helical" evidence="2">
    <location>
        <begin position="37"/>
        <end position="60"/>
    </location>
</feature>
<keyword evidence="2" id="KW-0812">Transmembrane</keyword>
<reference evidence="3 4" key="1">
    <citation type="journal article" date="2019" name="Sci. Rep.">
        <title>Nanopore sequencing improves the draft genome of the human pathogenic amoeba Naegleria fowleri.</title>
        <authorList>
            <person name="Liechti N."/>
            <person name="Schurch N."/>
            <person name="Bruggmann R."/>
            <person name="Wittwer M."/>
        </authorList>
    </citation>
    <scope>NUCLEOTIDE SEQUENCE [LARGE SCALE GENOMIC DNA]</scope>
    <source>
        <strain evidence="3 4">ATCC 30894</strain>
    </source>
</reference>